<dbReference type="OrthoDB" id="9789573at2"/>
<organism evidence="2 3">
    <name type="scientific">Silicimonas algicola</name>
    <dbReference type="NCBI Taxonomy" id="1826607"/>
    <lineage>
        <taxon>Bacteria</taxon>
        <taxon>Pseudomonadati</taxon>
        <taxon>Pseudomonadota</taxon>
        <taxon>Alphaproteobacteria</taxon>
        <taxon>Rhodobacterales</taxon>
        <taxon>Paracoccaceae</taxon>
    </lineage>
</organism>
<comment type="caution">
    <text evidence="2">The sequence shown here is derived from an EMBL/GenBank/DDBJ whole genome shotgun (WGS) entry which is preliminary data.</text>
</comment>
<keyword evidence="3" id="KW-1185">Reference proteome</keyword>
<evidence type="ECO:0000259" key="1">
    <source>
        <dbReference type="Pfam" id="PF01738"/>
    </source>
</evidence>
<accession>A0A316FZP2</accession>
<dbReference type="PANTHER" id="PTHR22946">
    <property type="entry name" value="DIENELACTONE HYDROLASE DOMAIN-CONTAINING PROTEIN-RELATED"/>
    <property type="match status" value="1"/>
</dbReference>
<dbReference type="GO" id="GO:0016787">
    <property type="term" value="F:hydrolase activity"/>
    <property type="evidence" value="ECO:0007669"/>
    <property type="project" value="UniProtKB-KW"/>
</dbReference>
<dbReference type="InterPro" id="IPR050261">
    <property type="entry name" value="FrsA_esterase"/>
</dbReference>
<keyword evidence="2" id="KW-0378">Hydrolase</keyword>
<reference evidence="2 3" key="1">
    <citation type="submission" date="2018-05" db="EMBL/GenBank/DDBJ databases">
        <title>Genomic Encyclopedia of Type Strains, Phase IV (KMG-IV): sequencing the most valuable type-strain genomes for metagenomic binning, comparative biology and taxonomic classification.</title>
        <authorList>
            <person name="Goeker M."/>
        </authorList>
    </citation>
    <scope>NUCLEOTIDE SEQUENCE [LARGE SCALE GENOMIC DNA]</scope>
    <source>
        <strain evidence="2 3">DSM 103371</strain>
    </source>
</reference>
<dbReference type="EMBL" id="QGGV01000014">
    <property type="protein sequence ID" value="PWK53176.1"/>
    <property type="molecule type" value="Genomic_DNA"/>
</dbReference>
<evidence type="ECO:0000313" key="2">
    <source>
        <dbReference type="EMBL" id="PWK53176.1"/>
    </source>
</evidence>
<dbReference type="SUPFAM" id="SSF53474">
    <property type="entry name" value="alpha/beta-Hydrolases"/>
    <property type="match status" value="1"/>
</dbReference>
<dbReference type="Gene3D" id="3.40.50.1820">
    <property type="entry name" value="alpha/beta hydrolase"/>
    <property type="match status" value="1"/>
</dbReference>
<protein>
    <submittedName>
        <fullName evidence="2">Dienelactone hydrolase</fullName>
    </submittedName>
</protein>
<dbReference type="InterPro" id="IPR002925">
    <property type="entry name" value="Dienelactn_hydro"/>
</dbReference>
<gene>
    <name evidence="2" type="ORF">C8D95_11478</name>
</gene>
<name>A0A316FZP2_9RHOB</name>
<evidence type="ECO:0000313" key="3">
    <source>
        <dbReference type="Proteomes" id="UP000245390"/>
    </source>
</evidence>
<dbReference type="KEGG" id="salo:EF888_05905"/>
<sequence length="298" mass="33076">MEKPTIDTPNPLLLRDMLEPDNVETLGLCADLHLPKDGSGPWPGVVILDGLGGPKDSRERRYGRKLSEHGYASLVIDSFTTRNVGARGDVVRALRVSEAMMLSDAFTGLRYLAGRSDVDPDRIGVIGFSYGGMIAVLAAYEQLARTFMPDGTRFGTHVSYYGCSVPRLDDPATTGAPVTHLLGGWDRNVSIDRVGKIAEDLQRGGSESNVRIFDEVYHQWDGEDETRRFFPLNLRRLRFRIGSDGVVRDERTGLRMNSRAKRLGLISLWIDPTGYSMLRDDETTKRSDEILLAALSAM</sequence>
<dbReference type="RefSeq" id="WP_109761137.1">
    <property type="nucleotide sequence ID" value="NZ_CP034588.1"/>
</dbReference>
<dbReference type="AlphaFoldDB" id="A0A316FZP2"/>
<feature type="domain" description="Dienelactone hydrolase" evidence="1">
    <location>
        <begin position="35"/>
        <end position="219"/>
    </location>
</feature>
<dbReference type="Proteomes" id="UP000245390">
    <property type="component" value="Unassembled WGS sequence"/>
</dbReference>
<dbReference type="Pfam" id="PF01738">
    <property type="entry name" value="DLH"/>
    <property type="match status" value="1"/>
</dbReference>
<dbReference type="InterPro" id="IPR029058">
    <property type="entry name" value="AB_hydrolase_fold"/>
</dbReference>
<proteinExistence type="predicted"/>